<dbReference type="Proteomes" id="UP000029575">
    <property type="component" value="Unassembled WGS sequence"/>
</dbReference>
<dbReference type="EMBL" id="JPGD01000005">
    <property type="protein sequence ID" value="KGB98553.1"/>
    <property type="molecule type" value="Genomic_DNA"/>
</dbReference>
<gene>
    <name evidence="2" type="ORF">DM43_3082</name>
</gene>
<accession>A0AA88Z3Y0</accession>
<reference evidence="2 3" key="1">
    <citation type="submission" date="2014-06" db="EMBL/GenBank/DDBJ databases">
        <authorList>
            <person name="Bishop-Lilly K.A."/>
            <person name="Broomall S.M."/>
            <person name="Chain P.S."/>
            <person name="Chertkov O."/>
            <person name="Coyne S.R."/>
            <person name="Daligault H.E."/>
            <person name="Davenport K.W."/>
            <person name="Erkkila T."/>
            <person name="Frey K.G."/>
            <person name="Gibbons H.S."/>
            <person name="Gu W."/>
            <person name="Jaissle J."/>
            <person name="Johnson S.L."/>
            <person name="Koroleva G.I."/>
            <person name="Ladner J.T."/>
            <person name="Lo C.-C."/>
            <person name="Minogue T.D."/>
            <person name="Munk C."/>
            <person name="Palacios G.F."/>
            <person name="Redden C.L."/>
            <person name="Rosenzweig C.N."/>
            <person name="Scholz M.B."/>
            <person name="Teshima H."/>
            <person name="Xu Y."/>
        </authorList>
    </citation>
    <scope>NUCLEOTIDE SEQUENCE [LARGE SCALE GENOMIC DNA]</scope>
    <source>
        <strain evidence="2 3">DWS 37UF10B-2</strain>
    </source>
</reference>
<proteinExistence type="inferred from homology"/>
<evidence type="ECO:0000313" key="2">
    <source>
        <dbReference type="EMBL" id="KGB98553.1"/>
    </source>
</evidence>
<dbReference type="RefSeq" id="WP_034206886.1">
    <property type="nucleotide sequence ID" value="NZ_KN150854.1"/>
</dbReference>
<comment type="caution">
    <text evidence="2">The sequence shown here is derived from an EMBL/GenBank/DDBJ whole genome shotgun (WGS) entry which is preliminary data.</text>
</comment>
<dbReference type="PROSITE" id="PS00588">
    <property type="entry name" value="FLAGELLA_BB_ROD"/>
    <property type="match status" value="1"/>
</dbReference>
<keyword evidence="2" id="KW-0969">Cilium</keyword>
<protein>
    <submittedName>
        <fullName evidence="2">Flagellar basal-body rod protein FlgB</fullName>
    </submittedName>
</protein>
<name>A0AA88Z3Y0_BURCE</name>
<evidence type="ECO:0000313" key="3">
    <source>
        <dbReference type="Proteomes" id="UP000029575"/>
    </source>
</evidence>
<dbReference type="AlphaFoldDB" id="A0AA88Z3Y0"/>
<sequence length="121" mass="12664">MSLALVSAVAGKALDGLFARQTATAENVANANSANFTPIRVSFEDALRNAAVARPGEDSSTVLARIAGVTPRIDTSLPANLDGVRLDQEIAMASETSARYAMLIGMLDRSMQIEQLAVKGS</sequence>
<organism evidence="2 3">
    <name type="scientific">Burkholderia cepacia</name>
    <name type="common">Pseudomonas cepacia</name>
    <dbReference type="NCBI Taxonomy" id="292"/>
    <lineage>
        <taxon>Bacteria</taxon>
        <taxon>Pseudomonadati</taxon>
        <taxon>Pseudomonadota</taxon>
        <taxon>Betaproteobacteria</taxon>
        <taxon>Burkholderiales</taxon>
        <taxon>Burkholderiaceae</taxon>
        <taxon>Burkholderia</taxon>
        <taxon>Burkholderia cepacia complex</taxon>
    </lineage>
</organism>
<keyword evidence="2" id="KW-0966">Cell projection</keyword>
<evidence type="ECO:0000256" key="1">
    <source>
        <dbReference type="ARBA" id="ARBA00009677"/>
    </source>
</evidence>
<comment type="similarity">
    <text evidence="1">Belongs to the flagella basal body rod proteins family.</text>
</comment>
<keyword evidence="2" id="KW-0282">Flagellum</keyword>
<dbReference type="InterPro" id="IPR019776">
    <property type="entry name" value="Flagellar_basal_body_rod_CS"/>
</dbReference>